<dbReference type="STRING" id="1797529.A2570_01390"/>
<evidence type="ECO:0000313" key="1">
    <source>
        <dbReference type="EMBL" id="OGY40762.1"/>
    </source>
</evidence>
<comment type="caution">
    <text evidence="1">The sequence shown here is derived from an EMBL/GenBank/DDBJ whole genome shotgun (WGS) entry which is preliminary data.</text>
</comment>
<gene>
    <name evidence="1" type="ORF">A2570_01390</name>
</gene>
<dbReference type="EMBL" id="MHHY01000006">
    <property type="protein sequence ID" value="OGY40762.1"/>
    <property type="molecule type" value="Genomic_DNA"/>
</dbReference>
<name>A0A1G1XLD5_9BACT</name>
<organism evidence="1 2">
    <name type="scientific">Candidatus Brennerbacteria bacterium RIFOXYD1_FULL_41_16</name>
    <dbReference type="NCBI Taxonomy" id="1797529"/>
    <lineage>
        <taxon>Bacteria</taxon>
        <taxon>Candidatus Brenneribacteriota</taxon>
    </lineage>
</organism>
<dbReference type="AlphaFoldDB" id="A0A1G1XLD5"/>
<dbReference type="Proteomes" id="UP000178570">
    <property type="component" value="Unassembled WGS sequence"/>
</dbReference>
<proteinExistence type="predicted"/>
<reference evidence="1 2" key="1">
    <citation type="journal article" date="2016" name="Nat. Commun.">
        <title>Thousands of microbial genomes shed light on interconnected biogeochemical processes in an aquifer system.</title>
        <authorList>
            <person name="Anantharaman K."/>
            <person name="Brown C.T."/>
            <person name="Hug L.A."/>
            <person name="Sharon I."/>
            <person name="Castelle C.J."/>
            <person name="Probst A.J."/>
            <person name="Thomas B.C."/>
            <person name="Singh A."/>
            <person name="Wilkins M.J."/>
            <person name="Karaoz U."/>
            <person name="Brodie E.L."/>
            <person name="Williams K.H."/>
            <person name="Hubbard S.S."/>
            <person name="Banfield J.F."/>
        </authorList>
    </citation>
    <scope>NUCLEOTIDE SEQUENCE [LARGE SCALE GENOMIC DNA]</scope>
</reference>
<evidence type="ECO:0000313" key="2">
    <source>
        <dbReference type="Proteomes" id="UP000178570"/>
    </source>
</evidence>
<protein>
    <submittedName>
        <fullName evidence="1">Uncharacterized protein</fullName>
    </submittedName>
</protein>
<sequence>MKVFGLKSLISIGCPSPEQKGRKGNYHHPISFFAESKQRRIGLHPFVYRCITLINTGISTPVWLRAGNYPSRGYRAIDDVEKPLKTKQAPQGNVIKWILSLIKIGIRSKL</sequence>
<accession>A0A1G1XLD5</accession>